<dbReference type="STRING" id="745531.A0A0C3NID3"/>
<dbReference type="OrthoDB" id="3363836at2759"/>
<feature type="transmembrane region" description="Helical" evidence="2">
    <location>
        <begin position="162"/>
        <end position="182"/>
    </location>
</feature>
<organism evidence="3 4">
    <name type="scientific">Phlebiopsis gigantea (strain 11061_1 CR5-6)</name>
    <name type="common">White-rot fungus</name>
    <name type="synonym">Peniophora gigantea</name>
    <dbReference type="NCBI Taxonomy" id="745531"/>
    <lineage>
        <taxon>Eukaryota</taxon>
        <taxon>Fungi</taxon>
        <taxon>Dikarya</taxon>
        <taxon>Basidiomycota</taxon>
        <taxon>Agaricomycotina</taxon>
        <taxon>Agaricomycetes</taxon>
        <taxon>Polyporales</taxon>
        <taxon>Phanerochaetaceae</taxon>
        <taxon>Phlebiopsis</taxon>
    </lineage>
</organism>
<evidence type="ECO:0000256" key="1">
    <source>
        <dbReference type="SAM" id="MobiDB-lite"/>
    </source>
</evidence>
<evidence type="ECO:0000256" key="2">
    <source>
        <dbReference type="SAM" id="Phobius"/>
    </source>
</evidence>
<protein>
    <recommendedName>
        <fullName evidence="5">Transmembrane protein</fullName>
    </recommendedName>
</protein>
<dbReference type="AlphaFoldDB" id="A0A0C3NID3"/>
<evidence type="ECO:0000313" key="4">
    <source>
        <dbReference type="Proteomes" id="UP000053257"/>
    </source>
</evidence>
<keyword evidence="4" id="KW-1185">Reference proteome</keyword>
<gene>
    <name evidence="3" type="ORF">PHLGIDRAFT_25494</name>
</gene>
<sequence length="504" mass="53305">MVKFSKMRVKGGPVFHHVKRDSCSSGGFYKNPTAGQSVSATSPLNITWDPSCMTTTAVDIYLYDPNAATPRIHMWETVDFAPGFYEATLNAKWWNSSSTASLQLAIVEGGTAPFLATLPAGPVFTATYDSSATNVTENTATSSIQVVNNVPKTTQSLSKGKVAAAVIMPLLIVAAIIAGVYIKISRQKGREKRKRWSEVVDKRMSTISTDWKSVTPAGASAAIRASMAFGEGGERASSFSFGAIRPTSSIAVESGHAGIGAKGLAANGGGIDLTTPQMSELRSGPRPQVATGERVSRVSFAADTRPSGESRRSQYNSRTSRAFHTGHVPPLPMRQDSGELSPTQTHGPMSLSAEDINARMSGPETTSGSSVDEVMPALSMMRTGAGGLSTDDLLFPPEPALPSPPEPSFQIPKTSIVGVMPMQPMPASVMSPDEMLRAYAERRAVASPPPIGAPALPAPVVNYNGNGMRTLYSPTSPTTDIRKSFAPTENSRYSLEDAYGGTAH</sequence>
<accession>A0A0C3NID3</accession>
<evidence type="ECO:0000313" key="3">
    <source>
        <dbReference type="EMBL" id="KIP04644.1"/>
    </source>
</evidence>
<dbReference type="Proteomes" id="UP000053257">
    <property type="component" value="Unassembled WGS sequence"/>
</dbReference>
<feature type="region of interest" description="Disordered" evidence="1">
    <location>
        <begin position="270"/>
        <end position="349"/>
    </location>
</feature>
<reference evidence="3 4" key="1">
    <citation type="journal article" date="2014" name="PLoS Genet.">
        <title>Analysis of the Phlebiopsis gigantea genome, transcriptome and secretome provides insight into its pioneer colonization strategies of wood.</title>
        <authorList>
            <person name="Hori C."/>
            <person name="Ishida T."/>
            <person name="Igarashi K."/>
            <person name="Samejima M."/>
            <person name="Suzuki H."/>
            <person name="Master E."/>
            <person name="Ferreira P."/>
            <person name="Ruiz-Duenas F.J."/>
            <person name="Held B."/>
            <person name="Canessa P."/>
            <person name="Larrondo L.F."/>
            <person name="Schmoll M."/>
            <person name="Druzhinina I.S."/>
            <person name="Kubicek C.P."/>
            <person name="Gaskell J.A."/>
            <person name="Kersten P."/>
            <person name="St John F."/>
            <person name="Glasner J."/>
            <person name="Sabat G."/>
            <person name="Splinter BonDurant S."/>
            <person name="Syed K."/>
            <person name="Yadav J."/>
            <person name="Mgbeahuruike A.C."/>
            <person name="Kovalchuk A."/>
            <person name="Asiegbu F.O."/>
            <person name="Lackner G."/>
            <person name="Hoffmeister D."/>
            <person name="Rencoret J."/>
            <person name="Gutierrez A."/>
            <person name="Sun H."/>
            <person name="Lindquist E."/>
            <person name="Barry K."/>
            <person name="Riley R."/>
            <person name="Grigoriev I.V."/>
            <person name="Henrissat B."/>
            <person name="Kues U."/>
            <person name="Berka R.M."/>
            <person name="Martinez A.T."/>
            <person name="Covert S.F."/>
            <person name="Blanchette R.A."/>
            <person name="Cullen D."/>
        </authorList>
    </citation>
    <scope>NUCLEOTIDE SEQUENCE [LARGE SCALE GENOMIC DNA]</scope>
    <source>
        <strain evidence="3 4">11061_1 CR5-6</strain>
    </source>
</reference>
<keyword evidence="2" id="KW-0472">Membrane</keyword>
<feature type="compositionally biased region" description="Polar residues" evidence="1">
    <location>
        <begin position="338"/>
        <end position="347"/>
    </location>
</feature>
<proteinExistence type="predicted"/>
<keyword evidence="2" id="KW-1133">Transmembrane helix</keyword>
<evidence type="ECO:0008006" key="5">
    <source>
        <dbReference type="Google" id="ProtNLM"/>
    </source>
</evidence>
<dbReference type="HOGENOM" id="CLU_027355_0_0_1"/>
<dbReference type="EMBL" id="KN840567">
    <property type="protein sequence ID" value="KIP04644.1"/>
    <property type="molecule type" value="Genomic_DNA"/>
</dbReference>
<feature type="compositionally biased region" description="Polar residues" evidence="1">
    <location>
        <begin position="313"/>
        <end position="322"/>
    </location>
</feature>
<name>A0A0C3NID3_PHLG1</name>
<keyword evidence="2" id="KW-0812">Transmembrane</keyword>